<dbReference type="PROSITE" id="PS00227">
    <property type="entry name" value="TUBULIN"/>
    <property type="match status" value="1"/>
</dbReference>
<feature type="binding site" evidence="6">
    <location>
        <begin position="112"/>
        <end position="114"/>
    </location>
    <ligand>
        <name>GTP</name>
        <dbReference type="ChEBI" id="CHEBI:37565"/>
    </ligand>
</feature>
<feature type="binding site" evidence="6">
    <location>
        <position position="144"/>
    </location>
    <ligand>
        <name>GTP</name>
        <dbReference type="ChEBI" id="CHEBI:37565"/>
    </ligand>
</feature>
<dbReference type="SUPFAM" id="SSF52490">
    <property type="entry name" value="Tubulin nucleotide-binding domain-like"/>
    <property type="match status" value="1"/>
</dbReference>
<evidence type="ECO:0000259" key="8">
    <source>
        <dbReference type="SMART" id="SM00864"/>
    </source>
</evidence>
<reference evidence="9 10" key="1">
    <citation type="submission" date="2016-10" db="EMBL/GenBank/DDBJ databases">
        <authorList>
            <person name="de Groot N.N."/>
        </authorList>
    </citation>
    <scope>NUCLEOTIDE SEQUENCE [LARGE SCALE GENOMIC DNA]</scope>
    <source>
        <strain evidence="9 10">CGMCC 1.10457</strain>
    </source>
</reference>
<comment type="similarity">
    <text evidence="1 6">Belongs to the CetZ family.</text>
</comment>
<evidence type="ECO:0000256" key="2">
    <source>
        <dbReference type="ARBA" id="ARBA00022490"/>
    </source>
</evidence>
<dbReference type="SMART" id="SM00864">
    <property type="entry name" value="Tubulin"/>
    <property type="match status" value="1"/>
</dbReference>
<dbReference type="GO" id="GO:0005525">
    <property type="term" value="F:GTP binding"/>
    <property type="evidence" value="ECO:0007669"/>
    <property type="project" value="UniProtKB-UniRule"/>
</dbReference>
<keyword evidence="9" id="KW-0132">Cell division</keyword>
<comment type="subcellular location">
    <subcellularLocation>
        <location evidence="6">Cytoplasm</location>
    </subcellularLocation>
</comment>
<feature type="domain" description="Tubulin/FtsZ GTPase" evidence="8">
    <location>
        <begin position="2"/>
        <end position="207"/>
    </location>
</feature>
<dbReference type="Pfam" id="PF21011">
    <property type="entry name" value="CetZ_C"/>
    <property type="match status" value="1"/>
</dbReference>
<dbReference type="GO" id="GO:0008360">
    <property type="term" value="P:regulation of cell shape"/>
    <property type="evidence" value="ECO:0007669"/>
    <property type="project" value="UniProtKB-UniRule"/>
</dbReference>
<gene>
    <name evidence="6" type="primary">cetZ</name>
    <name evidence="9" type="ORF">SAMN05216559_1594</name>
</gene>
<keyword evidence="5 6" id="KW-0342">GTP-binding</keyword>
<dbReference type="GO" id="GO:0005874">
    <property type="term" value="C:microtubule"/>
    <property type="evidence" value="ECO:0007669"/>
    <property type="project" value="InterPro"/>
</dbReference>
<dbReference type="InterPro" id="IPR048737">
    <property type="entry name" value="CetZ_C"/>
</dbReference>
<dbReference type="GO" id="GO:0007017">
    <property type="term" value="P:microtubule-based process"/>
    <property type="evidence" value="ECO:0007669"/>
    <property type="project" value="InterPro"/>
</dbReference>
<feature type="region of interest" description="Disordered" evidence="7">
    <location>
        <begin position="361"/>
        <end position="395"/>
    </location>
</feature>
<comment type="caution">
    <text evidence="6">Lacks conserved residue(s) required for the propagation of feature annotation.</text>
</comment>
<evidence type="ECO:0000256" key="3">
    <source>
        <dbReference type="ARBA" id="ARBA00022741"/>
    </source>
</evidence>
<dbReference type="Gene3D" id="3.30.1330.20">
    <property type="entry name" value="Tubulin/FtsZ, C-terminal domain"/>
    <property type="match status" value="1"/>
</dbReference>
<evidence type="ECO:0000256" key="5">
    <source>
        <dbReference type="ARBA" id="ARBA00023134"/>
    </source>
</evidence>
<dbReference type="PANTHER" id="PTHR30314:SF10">
    <property type="entry name" value="TUBULIN-LIKE PROTEIN CETZ"/>
    <property type="match status" value="1"/>
</dbReference>
<dbReference type="CDD" id="cd02202">
    <property type="entry name" value="CetZ_tubulin-like"/>
    <property type="match status" value="1"/>
</dbReference>
<dbReference type="EMBL" id="FOZK01000002">
    <property type="protein sequence ID" value="SFR96432.1"/>
    <property type="molecule type" value="Genomic_DNA"/>
</dbReference>
<dbReference type="AlphaFoldDB" id="A0A1I6KYY1"/>
<dbReference type="STRING" id="767519.SAMN05216559_1594"/>
<feature type="binding site" evidence="6">
    <location>
        <position position="171"/>
    </location>
    <ligand>
        <name>GTP</name>
        <dbReference type="ChEBI" id="CHEBI:37565"/>
    </ligand>
</feature>
<dbReference type="PANTHER" id="PTHR30314">
    <property type="entry name" value="CELL DIVISION PROTEIN FTSZ-RELATED"/>
    <property type="match status" value="1"/>
</dbReference>
<accession>A0A1I6KYY1</accession>
<dbReference type="Pfam" id="PF00091">
    <property type="entry name" value="Tubulin"/>
    <property type="match status" value="1"/>
</dbReference>
<keyword evidence="2 6" id="KW-0963">Cytoplasm</keyword>
<dbReference type="GO" id="GO:0003924">
    <property type="term" value="F:GTPase activity"/>
    <property type="evidence" value="ECO:0007669"/>
    <property type="project" value="InterPro"/>
</dbReference>
<evidence type="ECO:0000313" key="9">
    <source>
        <dbReference type="EMBL" id="SFR96432.1"/>
    </source>
</evidence>
<dbReference type="InterPro" id="IPR032907">
    <property type="entry name" value="CetZ"/>
</dbReference>
<dbReference type="InterPro" id="IPR045061">
    <property type="entry name" value="FtsZ/CetZ"/>
</dbReference>
<evidence type="ECO:0000256" key="7">
    <source>
        <dbReference type="SAM" id="MobiDB-lite"/>
    </source>
</evidence>
<evidence type="ECO:0000313" key="10">
    <source>
        <dbReference type="Proteomes" id="UP000199062"/>
    </source>
</evidence>
<protein>
    <recommendedName>
        <fullName evidence="6">Tubulin-like protein CetZ</fullName>
    </recommendedName>
</protein>
<dbReference type="GO" id="GO:0051301">
    <property type="term" value="P:cell division"/>
    <property type="evidence" value="ECO:0007669"/>
    <property type="project" value="UniProtKB-KW"/>
</dbReference>
<evidence type="ECO:0000256" key="6">
    <source>
        <dbReference type="HAMAP-Rule" id="MF_01946"/>
    </source>
</evidence>
<dbReference type="GO" id="GO:0032153">
    <property type="term" value="C:cell division site"/>
    <property type="evidence" value="ECO:0007669"/>
    <property type="project" value="TreeGrafter"/>
</dbReference>
<comment type="function">
    <text evidence="6">Involved in cell shape control.</text>
</comment>
<dbReference type="InterPro" id="IPR017975">
    <property type="entry name" value="Tubulin_CS"/>
</dbReference>
<evidence type="ECO:0000256" key="4">
    <source>
        <dbReference type="ARBA" id="ARBA00022960"/>
    </source>
</evidence>
<evidence type="ECO:0000256" key="1">
    <source>
        <dbReference type="ARBA" id="ARBA00006877"/>
    </source>
</evidence>
<dbReference type="Proteomes" id="UP000199062">
    <property type="component" value="Unassembled WGS sequence"/>
</dbReference>
<dbReference type="Gene3D" id="3.40.50.1440">
    <property type="entry name" value="Tubulin/FtsZ, GTPase domain"/>
    <property type="match status" value="1"/>
</dbReference>
<dbReference type="PRINTS" id="PR00423">
    <property type="entry name" value="CELLDVISFTSZ"/>
</dbReference>
<dbReference type="InterPro" id="IPR037103">
    <property type="entry name" value="Tubulin/FtsZ-like_C"/>
</dbReference>
<sequence length="395" mass="42349">MNLAVIGFGNAGGKIADRLLAFERETGRSLSAFAMAVNAAAIDLEKLEEIPEAKRLLIGQTHEQVKGRGAGADPELGAEVTRQDLNEIERALDGVPLHAVDGFLVVAGLGGGTGSGGAPVLAERLRETYEEPVYGLGVMPGSAEGGRASLNAARSLQSFTNATDNLMLFDNDAWRSTDDSIEGGYQRTNQELARRFVTLLAAGEIDGSQVSESAMDSSDIRRTLSTGGVSTIAYSEATVERETRKSQGLLGRLSTNGHDEQESENSDLPMKIHGLVRKAVQSRLTCPADVSSAERALIVISGPPREFSQKGIQRARQWLEQETQSVEVLAGDDPRQDADHLSACVLLSNVTDVPRVDQLQEQAVGAQDSIDDQAATREDEIDELITDDQNRLDPV</sequence>
<dbReference type="InterPro" id="IPR036525">
    <property type="entry name" value="Tubulin/FtsZ_GTPase_sf"/>
</dbReference>
<organism evidence="9 10">
    <name type="scientific">Halomicrobium zhouii</name>
    <dbReference type="NCBI Taxonomy" id="767519"/>
    <lineage>
        <taxon>Archaea</taxon>
        <taxon>Methanobacteriati</taxon>
        <taxon>Methanobacteriota</taxon>
        <taxon>Stenosarchaea group</taxon>
        <taxon>Halobacteria</taxon>
        <taxon>Halobacteriales</taxon>
        <taxon>Haloarculaceae</taxon>
        <taxon>Halomicrobium</taxon>
    </lineage>
</organism>
<feature type="region of interest" description="Disordered" evidence="7">
    <location>
        <begin position="243"/>
        <end position="266"/>
    </location>
</feature>
<keyword evidence="4 6" id="KW-0133">Cell shape</keyword>
<feature type="binding site" evidence="6">
    <location>
        <position position="189"/>
    </location>
    <ligand>
        <name>GTP</name>
        <dbReference type="ChEBI" id="CHEBI:37565"/>
    </ligand>
</feature>
<name>A0A1I6KYY1_9EURY</name>
<keyword evidence="3 6" id="KW-0547">Nucleotide-binding</keyword>
<keyword evidence="9" id="KW-0131">Cell cycle</keyword>
<keyword evidence="10" id="KW-1185">Reference proteome</keyword>
<dbReference type="RefSeq" id="WP_089815689.1">
    <property type="nucleotide sequence ID" value="NZ_FOZK01000002.1"/>
</dbReference>
<dbReference type="OrthoDB" id="329751at2157"/>
<dbReference type="InterPro" id="IPR003008">
    <property type="entry name" value="Tubulin_FtsZ_GTPase"/>
</dbReference>
<proteinExistence type="inferred from homology"/>
<dbReference type="GO" id="GO:0005737">
    <property type="term" value="C:cytoplasm"/>
    <property type="evidence" value="ECO:0007669"/>
    <property type="project" value="UniProtKB-SubCell"/>
</dbReference>
<dbReference type="HAMAP" id="MF_01946">
    <property type="entry name" value="CetZ"/>
    <property type="match status" value="1"/>
</dbReference>